<dbReference type="Proteomes" id="UP001235744">
    <property type="component" value="Chromosome"/>
</dbReference>
<dbReference type="SUPFAM" id="SSF51735">
    <property type="entry name" value="NAD(P)-binding Rossmann-fold domains"/>
    <property type="match status" value="1"/>
</dbReference>
<accession>A0ABY9IM57</accession>
<evidence type="ECO:0000256" key="4">
    <source>
        <dbReference type="RuleBase" id="RU003719"/>
    </source>
</evidence>
<evidence type="ECO:0000313" key="8">
    <source>
        <dbReference type="EMBL" id="WLQ55258.1"/>
    </source>
</evidence>
<feature type="region of interest" description="Disordered" evidence="5">
    <location>
        <begin position="1"/>
        <end position="20"/>
    </location>
</feature>
<dbReference type="EMBL" id="CP120988">
    <property type="protein sequence ID" value="WLQ55258.1"/>
    <property type="molecule type" value="Genomic_DNA"/>
</dbReference>
<dbReference type="CDD" id="cd12167">
    <property type="entry name" value="2-Hacid_dh_8"/>
    <property type="match status" value="1"/>
</dbReference>
<comment type="similarity">
    <text evidence="1 4">Belongs to the D-isomer specific 2-hydroxyacid dehydrogenase family.</text>
</comment>
<feature type="domain" description="D-isomer specific 2-hydroxyacid dehydrogenase NAD-binding" evidence="7">
    <location>
        <begin position="136"/>
        <end position="310"/>
    </location>
</feature>
<proteinExistence type="inferred from homology"/>
<dbReference type="Pfam" id="PF00389">
    <property type="entry name" value="2-Hacid_dh"/>
    <property type="match status" value="1"/>
</dbReference>
<dbReference type="InterPro" id="IPR050223">
    <property type="entry name" value="D-isomer_2-hydroxyacid_DH"/>
</dbReference>
<keyword evidence="2 4" id="KW-0560">Oxidoreductase</keyword>
<dbReference type="Pfam" id="PF02826">
    <property type="entry name" value="2-Hacid_dh_C"/>
    <property type="match status" value="1"/>
</dbReference>
<reference evidence="8 9" key="1">
    <citation type="submission" date="2023-03" db="EMBL/GenBank/DDBJ databases">
        <title>Isolation and description of six Streptomyces strains from soil environments, able to metabolize different microbial glucans.</title>
        <authorList>
            <person name="Widen T."/>
            <person name="Larsbrink J."/>
        </authorList>
    </citation>
    <scope>NUCLEOTIDE SEQUENCE [LARGE SCALE GENOMIC DNA]</scope>
    <source>
        <strain evidence="8 9">Alt2</strain>
    </source>
</reference>
<dbReference type="PROSITE" id="PS00670">
    <property type="entry name" value="D_2_HYDROXYACID_DH_2"/>
    <property type="match status" value="1"/>
</dbReference>
<organism evidence="8 9">
    <name type="scientific">Streptomyces poriferorum</name>
    <dbReference type="NCBI Taxonomy" id="2798799"/>
    <lineage>
        <taxon>Bacteria</taxon>
        <taxon>Bacillati</taxon>
        <taxon>Actinomycetota</taxon>
        <taxon>Actinomycetes</taxon>
        <taxon>Kitasatosporales</taxon>
        <taxon>Streptomycetaceae</taxon>
        <taxon>Streptomyces</taxon>
    </lineage>
</organism>
<sequence length="350" mass="36978">MSQSIGATSAGRGRSGPSGRTRILLSVPAAEAGAFFPPDTRRALAALGEVREIEPKELMTPESFRAAAEGVQVLVTAWGFPQLDAARLAAAPDLRFVMHAASSLHALVGDDFWATGIPVSQAGAAMAPAVAELSLTFTLSLLRRTHRLDHALRSGASWQAAREVERAREIGGAVIGVVGASRTGRRYIEACRALGADVMVYDPYVAETDPLGPFCVTLPELLASSDVVALHAPATDETRGLIGAAEIAAIRDGGLFVNTARPSIVDMDALYDAVAPGRIDAALDVFDAEPLPGGDRWRALPNVLLTPHLAGATADSRRRAGRIVVDEVRRHLRGEPLVHALSRADLERMG</sequence>
<evidence type="ECO:0000259" key="7">
    <source>
        <dbReference type="Pfam" id="PF02826"/>
    </source>
</evidence>
<evidence type="ECO:0000313" key="9">
    <source>
        <dbReference type="Proteomes" id="UP001235744"/>
    </source>
</evidence>
<evidence type="ECO:0000256" key="5">
    <source>
        <dbReference type="SAM" id="MobiDB-lite"/>
    </source>
</evidence>
<evidence type="ECO:0000259" key="6">
    <source>
        <dbReference type="Pfam" id="PF00389"/>
    </source>
</evidence>
<dbReference type="InterPro" id="IPR006139">
    <property type="entry name" value="D-isomer_2_OHA_DH_cat_dom"/>
</dbReference>
<dbReference type="SUPFAM" id="SSF52283">
    <property type="entry name" value="Formate/glycerate dehydrogenase catalytic domain-like"/>
    <property type="match status" value="1"/>
</dbReference>
<dbReference type="PANTHER" id="PTHR10996:SF178">
    <property type="entry name" value="2-HYDROXYACID DEHYDROGENASE YGL185C-RELATED"/>
    <property type="match status" value="1"/>
</dbReference>
<evidence type="ECO:0000256" key="3">
    <source>
        <dbReference type="ARBA" id="ARBA00023027"/>
    </source>
</evidence>
<dbReference type="InterPro" id="IPR036291">
    <property type="entry name" value="NAD(P)-bd_dom_sf"/>
</dbReference>
<name>A0ABY9IM57_9ACTN</name>
<keyword evidence="9" id="KW-1185">Reference proteome</keyword>
<feature type="domain" description="D-isomer specific 2-hydroxyacid dehydrogenase catalytic" evidence="6">
    <location>
        <begin position="44"/>
        <end position="340"/>
    </location>
</feature>
<keyword evidence="3" id="KW-0520">NAD</keyword>
<evidence type="ECO:0000256" key="1">
    <source>
        <dbReference type="ARBA" id="ARBA00005854"/>
    </source>
</evidence>
<dbReference type="RefSeq" id="WP_306106073.1">
    <property type="nucleotide sequence ID" value="NZ_CP120988.1"/>
</dbReference>
<gene>
    <name evidence="8" type="ORF">P8A19_07300</name>
</gene>
<protein>
    <submittedName>
        <fullName evidence="8">Hydroxyacid dehydrogenase</fullName>
    </submittedName>
</protein>
<dbReference type="Gene3D" id="3.40.50.720">
    <property type="entry name" value="NAD(P)-binding Rossmann-like Domain"/>
    <property type="match status" value="2"/>
</dbReference>
<dbReference type="InterPro" id="IPR029753">
    <property type="entry name" value="D-isomer_DH_CS"/>
</dbReference>
<dbReference type="InterPro" id="IPR006140">
    <property type="entry name" value="D-isomer_DH_NAD-bd"/>
</dbReference>
<evidence type="ECO:0000256" key="2">
    <source>
        <dbReference type="ARBA" id="ARBA00023002"/>
    </source>
</evidence>
<dbReference type="PANTHER" id="PTHR10996">
    <property type="entry name" value="2-HYDROXYACID DEHYDROGENASE-RELATED"/>
    <property type="match status" value="1"/>
</dbReference>